<evidence type="ECO:0000256" key="12">
    <source>
        <dbReference type="ARBA" id="ARBA00022960"/>
    </source>
</evidence>
<comment type="similarity">
    <text evidence="3">Belongs to the transpeptidase family.</text>
</comment>
<dbReference type="KEGG" id="npy:NPRO_15240"/>
<evidence type="ECO:0000256" key="18">
    <source>
        <dbReference type="PIRSR" id="PIRSR602137-50"/>
    </source>
</evidence>
<evidence type="ECO:0000256" key="3">
    <source>
        <dbReference type="ARBA" id="ARBA00007171"/>
    </source>
</evidence>
<dbReference type="GO" id="GO:0006508">
    <property type="term" value="P:proteolysis"/>
    <property type="evidence" value="ECO:0007669"/>
    <property type="project" value="UniProtKB-KW"/>
</dbReference>
<dbReference type="Gene3D" id="3.90.1310.10">
    <property type="entry name" value="Penicillin-binding protein 2a (Domain 2)"/>
    <property type="match status" value="1"/>
</dbReference>
<evidence type="ECO:0000256" key="10">
    <source>
        <dbReference type="ARBA" id="ARBA00022729"/>
    </source>
</evidence>
<evidence type="ECO:0000256" key="1">
    <source>
        <dbReference type="ARBA" id="ARBA00004167"/>
    </source>
</evidence>
<sequence length="616" mass="66540">MSVIHAPREQEVEWRHWALLAVVLVVLVTLFLKLWYLQVVRSDELASKAESYRTVSVSKLAPRGLVFDRNRKLLAGVEPRIILTAVPARVRSEPWVLDKVAAMLGVPVEGLKAKVDEALWRPFLPAPLYIGVPIDVATRIAESGEHLPGIGVETLPLRSVSDPVAYSHVIGYVWTPSGEDVERLEALGVGAPEYVGKTGIERIYELELMGKAGVERLEVDVHRRPLRVAGRDAPSPGSKLVLGIDDGLQALAAQLLEGKRGAAVALDPTTGEVLCLVSSPAYDSSLFASGISKADWSRLQSDPNVPLMNRAIAARYAPGSTFKIVTTLAAYRQGVFSESRTTFCPGFFKLGNQQYRCLGKHGAVSYRTAISKSCNTYFCDLAHRAGYEAMIQAALDLGLGQPTGIDLPSESRGLVPTRDWLQSFEPPRPWYPGNTVLLGIGQGEIAATPIQMATLLSLVANRGTSYKPHLVKAIESSTGDRKLVAVEPEVYHRVEADDRIWDALIGGLNEVMMSGTASYAGRIEGLNWAGKTGSAEHRRDELTHSWFVGFAPVESPRIAVAVVVEAAGHGSEVAAPIARQLVSHYLGFDRKPALDDANSPAASRASPASSGSPNSR</sequence>
<dbReference type="GO" id="GO:0009002">
    <property type="term" value="F:serine-type D-Ala-D-Ala carboxypeptidase activity"/>
    <property type="evidence" value="ECO:0007669"/>
    <property type="project" value="InterPro"/>
</dbReference>
<dbReference type="GO" id="GO:0008658">
    <property type="term" value="F:penicillin binding"/>
    <property type="evidence" value="ECO:0007669"/>
    <property type="project" value="InterPro"/>
</dbReference>
<keyword evidence="14 21" id="KW-1133">Transmembrane helix</keyword>
<evidence type="ECO:0000259" key="22">
    <source>
        <dbReference type="Pfam" id="PF00905"/>
    </source>
</evidence>
<reference evidence="24" key="1">
    <citation type="journal article" name="DNA Res.">
        <title>The physiological potential of anammox bacteria as revealed by their core genome structure.</title>
        <authorList>
            <person name="Okubo T."/>
            <person name="Toyoda A."/>
            <person name="Fukuhara K."/>
            <person name="Uchiyama I."/>
            <person name="Harigaya Y."/>
            <person name="Kuroiwa M."/>
            <person name="Suzuki T."/>
            <person name="Murakami Y."/>
            <person name="Suwa Y."/>
            <person name="Takami H."/>
        </authorList>
    </citation>
    <scope>NUCLEOTIDE SEQUENCE</scope>
    <source>
        <strain evidence="24">317325-2</strain>
    </source>
</reference>
<feature type="domain" description="Penicillin-binding protein dimerisation" evidence="23">
    <location>
        <begin position="61"/>
        <end position="227"/>
    </location>
</feature>
<evidence type="ECO:0000256" key="13">
    <source>
        <dbReference type="ARBA" id="ARBA00022984"/>
    </source>
</evidence>
<proteinExistence type="inferred from homology"/>
<evidence type="ECO:0000313" key="24">
    <source>
        <dbReference type="EMBL" id="BBO23929.1"/>
    </source>
</evidence>
<dbReference type="InterPro" id="IPR012338">
    <property type="entry name" value="Beta-lactam/transpept-like"/>
</dbReference>
<keyword evidence="16 19" id="KW-0046">Antibiotic resistance</keyword>
<evidence type="ECO:0000256" key="8">
    <source>
        <dbReference type="ARBA" id="ARBA00022670"/>
    </source>
</evidence>
<dbReference type="Proteomes" id="UP000662873">
    <property type="component" value="Chromosome"/>
</dbReference>
<feature type="transmembrane region" description="Helical" evidence="21">
    <location>
        <begin position="17"/>
        <end position="37"/>
    </location>
</feature>
<keyword evidence="11 19" id="KW-0378">Hydrolase</keyword>
<dbReference type="GO" id="GO:0008360">
    <property type="term" value="P:regulation of cell shape"/>
    <property type="evidence" value="ECO:0007669"/>
    <property type="project" value="UniProtKB-KW"/>
</dbReference>
<evidence type="ECO:0000256" key="4">
    <source>
        <dbReference type="ARBA" id="ARBA00007898"/>
    </source>
</evidence>
<dbReference type="InterPro" id="IPR017790">
    <property type="entry name" value="Penicillin-binding_protein_2"/>
</dbReference>
<comment type="subcellular location">
    <subcellularLocation>
        <location evidence="2">Cell membrane</location>
    </subcellularLocation>
    <subcellularLocation>
        <location evidence="1">Membrane</location>
        <topology evidence="1">Single-pass membrane protein</topology>
    </subcellularLocation>
</comment>
<dbReference type="GO" id="GO:0009252">
    <property type="term" value="P:peptidoglycan biosynthetic process"/>
    <property type="evidence" value="ECO:0007669"/>
    <property type="project" value="UniProtKB-KW"/>
</dbReference>
<evidence type="ECO:0000256" key="11">
    <source>
        <dbReference type="ARBA" id="ARBA00022801"/>
    </source>
</evidence>
<dbReference type="InterPro" id="IPR005311">
    <property type="entry name" value="PBP_dimer"/>
</dbReference>
<keyword evidence="13" id="KW-0573">Peptidoglycan synthesis</keyword>
<feature type="modified residue" description="N6-carboxylysine" evidence="18">
    <location>
        <position position="323"/>
    </location>
</feature>
<keyword evidence="6" id="KW-1003">Cell membrane</keyword>
<feature type="region of interest" description="Disordered" evidence="20">
    <location>
        <begin position="595"/>
        <end position="616"/>
    </location>
</feature>
<dbReference type="GO" id="GO:0005886">
    <property type="term" value="C:plasma membrane"/>
    <property type="evidence" value="ECO:0007669"/>
    <property type="project" value="UniProtKB-SubCell"/>
</dbReference>
<comment type="similarity">
    <text evidence="4 19">Belongs to the class-D beta-lactamase family.</text>
</comment>
<evidence type="ECO:0000256" key="6">
    <source>
        <dbReference type="ARBA" id="ARBA00022475"/>
    </source>
</evidence>
<evidence type="ECO:0000313" key="25">
    <source>
        <dbReference type="Proteomes" id="UP000662873"/>
    </source>
</evidence>
<evidence type="ECO:0000256" key="21">
    <source>
        <dbReference type="SAM" id="Phobius"/>
    </source>
</evidence>
<dbReference type="PROSITE" id="PS00337">
    <property type="entry name" value="BETA_LACTAMASE_D"/>
    <property type="match status" value="1"/>
</dbReference>
<protein>
    <recommendedName>
        <fullName evidence="5 19">Beta-lactamase</fullName>
        <ecNumber evidence="5 19">3.5.2.6</ecNumber>
    </recommendedName>
</protein>
<feature type="domain" description="Penicillin-binding protein transpeptidase" evidence="22">
    <location>
        <begin position="261"/>
        <end position="582"/>
    </location>
</feature>
<accession>A0A809R907</accession>
<dbReference type="PANTHER" id="PTHR30627:SF2">
    <property type="entry name" value="PEPTIDOGLYCAN D,D-TRANSPEPTIDASE MRDA"/>
    <property type="match status" value="1"/>
</dbReference>
<evidence type="ECO:0000256" key="20">
    <source>
        <dbReference type="SAM" id="MobiDB-lite"/>
    </source>
</evidence>
<keyword evidence="17" id="KW-0961">Cell wall biogenesis/degradation</keyword>
<dbReference type="EC" id="3.5.2.6" evidence="5 19"/>
<evidence type="ECO:0000256" key="15">
    <source>
        <dbReference type="ARBA" id="ARBA00023136"/>
    </source>
</evidence>
<dbReference type="Pfam" id="PF00905">
    <property type="entry name" value="Transpeptidase"/>
    <property type="match status" value="1"/>
</dbReference>
<dbReference type="Gene3D" id="3.40.710.10">
    <property type="entry name" value="DD-peptidase/beta-lactamase superfamily"/>
    <property type="match status" value="1"/>
</dbReference>
<dbReference type="Gene3D" id="3.30.1390.30">
    <property type="entry name" value="Penicillin-binding protein 2a, domain 3"/>
    <property type="match status" value="1"/>
</dbReference>
<keyword evidence="9 21" id="KW-0812">Transmembrane</keyword>
<keyword evidence="8" id="KW-0645">Protease</keyword>
<dbReference type="SUPFAM" id="SSF56601">
    <property type="entry name" value="beta-lactamase/transpeptidase-like"/>
    <property type="match status" value="1"/>
</dbReference>
<dbReference type="AlphaFoldDB" id="A0A809R907"/>
<dbReference type="InterPro" id="IPR050515">
    <property type="entry name" value="Beta-lactam/transpept"/>
</dbReference>
<feature type="active site" description="Acyl-ester intermediate" evidence="18">
    <location>
        <position position="320"/>
    </location>
</feature>
<dbReference type="GO" id="GO:0008800">
    <property type="term" value="F:beta-lactamase activity"/>
    <property type="evidence" value="ECO:0007669"/>
    <property type="project" value="UniProtKB-UniRule"/>
</dbReference>
<dbReference type="GO" id="GO:0046677">
    <property type="term" value="P:response to antibiotic"/>
    <property type="evidence" value="ECO:0007669"/>
    <property type="project" value="UniProtKB-UniRule"/>
</dbReference>
<evidence type="ECO:0000259" key="23">
    <source>
        <dbReference type="Pfam" id="PF03717"/>
    </source>
</evidence>
<dbReference type="NCBIfam" id="TIGR03423">
    <property type="entry name" value="pbp2_mrdA"/>
    <property type="match status" value="1"/>
</dbReference>
<dbReference type="GO" id="GO:0071972">
    <property type="term" value="F:peptidoglycan L,D-transpeptidase activity"/>
    <property type="evidence" value="ECO:0007669"/>
    <property type="project" value="TreeGrafter"/>
</dbReference>
<dbReference type="Pfam" id="PF03717">
    <property type="entry name" value="PBP_dimer"/>
    <property type="match status" value="1"/>
</dbReference>
<keyword evidence="10" id="KW-0732">Signal</keyword>
<evidence type="ECO:0000256" key="19">
    <source>
        <dbReference type="RuleBase" id="RU361140"/>
    </source>
</evidence>
<evidence type="ECO:0000256" key="16">
    <source>
        <dbReference type="ARBA" id="ARBA00023251"/>
    </source>
</evidence>
<keyword evidence="15 21" id="KW-0472">Membrane</keyword>
<dbReference type="InterPro" id="IPR036138">
    <property type="entry name" value="PBP_dimer_sf"/>
</dbReference>
<evidence type="ECO:0000256" key="14">
    <source>
        <dbReference type="ARBA" id="ARBA00022989"/>
    </source>
</evidence>
<evidence type="ECO:0000256" key="9">
    <source>
        <dbReference type="ARBA" id="ARBA00022692"/>
    </source>
</evidence>
<keyword evidence="7" id="KW-0997">Cell inner membrane</keyword>
<name>A0A809R907_9BACT</name>
<evidence type="ECO:0000256" key="17">
    <source>
        <dbReference type="ARBA" id="ARBA00023316"/>
    </source>
</evidence>
<evidence type="ECO:0000256" key="5">
    <source>
        <dbReference type="ARBA" id="ARBA00012865"/>
    </source>
</evidence>
<organism evidence="24 25">
    <name type="scientific">Candidatus Nitrosymbiomonas proteolyticus</name>
    <dbReference type="NCBI Taxonomy" id="2608984"/>
    <lineage>
        <taxon>Bacteria</taxon>
        <taxon>Bacillati</taxon>
        <taxon>Armatimonadota</taxon>
        <taxon>Armatimonadota incertae sedis</taxon>
        <taxon>Candidatus Nitrosymbiomonas</taxon>
    </lineage>
</organism>
<feature type="compositionally biased region" description="Low complexity" evidence="20">
    <location>
        <begin position="597"/>
        <end position="616"/>
    </location>
</feature>
<dbReference type="InterPro" id="IPR001460">
    <property type="entry name" value="PCN-bd_Tpept"/>
</dbReference>
<evidence type="ECO:0000256" key="7">
    <source>
        <dbReference type="ARBA" id="ARBA00022519"/>
    </source>
</evidence>
<gene>
    <name evidence="24" type="ORF">NPRO_15240</name>
</gene>
<dbReference type="GO" id="GO:0017001">
    <property type="term" value="P:antibiotic catabolic process"/>
    <property type="evidence" value="ECO:0007669"/>
    <property type="project" value="InterPro"/>
</dbReference>
<evidence type="ECO:0000256" key="2">
    <source>
        <dbReference type="ARBA" id="ARBA00004236"/>
    </source>
</evidence>
<keyword evidence="12" id="KW-0133">Cell shape</keyword>
<dbReference type="PANTHER" id="PTHR30627">
    <property type="entry name" value="PEPTIDOGLYCAN D,D-TRANSPEPTIDASE"/>
    <property type="match status" value="1"/>
</dbReference>
<dbReference type="EMBL" id="AP021858">
    <property type="protein sequence ID" value="BBO23929.1"/>
    <property type="molecule type" value="Genomic_DNA"/>
</dbReference>
<dbReference type="InterPro" id="IPR002137">
    <property type="entry name" value="Beta-lactam_class-D_AS"/>
</dbReference>
<comment type="catalytic activity">
    <reaction evidence="19">
        <text>a beta-lactam + H2O = a substituted beta-amino acid</text>
        <dbReference type="Rhea" id="RHEA:20401"/>
        <dbReference type="ChEBI" id="CHEBI:15377"/>
        <dbReference type="ChEBI" id="CHEBI:35627"/>
        <dbReference type="ChEBI" id="CHEBI:140347"/>
        <dbReference type="EC" id="3.5.2.6"/>
    </reaction>
</comment>
<dbReference type="SUPFAM" id="SSF56519">
    <property type="entry name" value="Penicillin binding protein dimerisation domain"/>
    <property type="match status" value="1"/>
</dbReference>
<dbReference type="GO" id="GO:0071555">
    <property type="term" value="P:cell wall organization"/>
    <property type="evidence" value="ECO:0007669"/>
    <property type="project" value="UniProtKB-KW"/>
</dbReference>